<evidence type="ECO:0000256" key="1">
    <source>
        <dbReference type="SAM" id="Phobius"/>
    </source>
</evidence>
<reference evidence="2 3" key="1">
    <citation type="submission" date="2018-01" db="EMBL/GenBank/DDBJ databases">
        <title>G. obscuriglobus.</title>
        <authorList>
            <person name="Franke J."/>
            <person name="Blomberg W."/>
            <person name="Selmecki A."/>
        </authorList>
    </citation>
    <scope>NUCLEOTIDE SEQUENCE [LARGE SCALE GENOMIC DNA]</scope>
    <source>
        <strain evidence="2 3">DSM 5831</strain>
    </source>
</reference>
<proteinExistence type="predicted"/>
<gene>
    <name evidence="2" type="ORF">C1280_13275</name>
</gene>
<dbReference type="EMBL" id="CP025958">
    <property type="protein sequence ID" value="AWM37873.1"/>
    <property type="molecule type" value="Genomic_DNA"/>
</dbReference>
<organism evidence="2 3">
    <name type="scientific">Gemmata obscuriglobus</name>
    <dbReference type="NCBI Taxonomy" id="114"/>
    <lineage>
        <taxon>Bacteria</taxon>
        <taxon>Pseudomonadati</taxon>
        <taxon>Planctomycetota</taxon>
        <taxon>Planctomycetia</taxon>
        <taxon>Gemmatales</taxon>
        <taxon>Gemmataceae</taxon>
        <taxon>Gemmata</taxon>
    </lineage>
</organism>
<keyword evidence="1" id="KW-0472">Membrane</keyword>
<keyword evidence="3" id="KW-1185">Reference proteome</keyword>
<dbReference type="Proteomes" id="UP000245802">
    <property type="component" value="Chromosome"/>
</dbReference>
<sequence length="121" mass="13351">MSEPDWWQESPASEPSARAVFLSWERFRLAYNLILAAVVVLTLAVGRDWSLLSDVEFLIYLVVYGLGANLCFGAGPWVEGWLLVFRTGGVGARWTLFVLGTALAALLTAASVMAYRPPVWD</sequence>
<evidence type="ECO:0000313" key="3">
    <source>
        <dbReference type="Proteomes" id="UP000245802"/>
    </source>
</evidence>
<feature type="transmembrane region" description="Helical" evidence="1">
    <location>
        <begin position="29"/>
        <end position="45"/>
    </location>
</feature>
<feature type="transmembrane region" description="Helical" evidence="1">
    <location>
        <begin position="57"/>
        <end position="78"/>
    </location>
</feature>
<dbReference type="RefSeq" id="WP_010043805.1">
    <property type="nucleotide sequence ID" value="NZ_CP025958.1"/>
</dbReference>
<keyword evidence="1" id="KW-0812">Transmembrane</keyword>
<feature type="transmembrane region" description="Helical" evidence="1">
    <location>
        <begin position="94"/>
        <end position="115"/>
    </location>
</feature>
<evidence type="ECO:0000313" key="2">
    <source>
        <dbReference type="EMBL" id="AWM37873.1"/>
    </source>
</evidence>
<dbReference type="KEGG" id="gog:C1280_13275"/>
<protein>
    <submittedName>
        <fullName evidence="2">Uncharacterized protein</fullName>
    </submittedName>
</protein>
<accession>A0A2Z3GVX4</accession>
<keyword evidence="1" id="KW-1133">Transmembrane helix</keyword>
<dbReference type="AlphaFoldDB" id="A0A2Z3GVX4"/>
<name>A0A2Z3GVX4_9BACT</name>